<feature type="compositionally biased region" description="Low complexity" evidence="1">
    <location>
        <begin position="134"/>
        <end position="144"/>
    </location>
</feature>
<evidence type="ECO:0000313" key="3">
    <source>
        <dbReference type="Proteomes" id="UP000184383"/>
    </source>
</evidence>
<evidence type="ECO:0000256" key="1">
    <source>
        <dbReference type="SAM" id="MobiDB-lite"/>
    </source>
</evidence>
<reference evidence="3" key="1">
    <citation type="journal article" date="2017" name="Genome Biol.">
        <title>Comparative genomics reveals high biological diversity and specific adaptations in the industrially and medically important fungal genus Aspergillus.</title>
        <authorList>
            <person name="de Vries R.P."/>
            <person name="Riley R."/>
            <person name="Wiebenga A."/>
            <person name="Aguilar-Osorio G."/>
            <person name="Amillis S."/>
            <person name="Uchima C.A."/>
            <person name="Anderluh G."/>
            <person name="Asadollahi M."/>
            <person name="Askin M."/>
            <person name="Barry K."/>
            <person name="Battaglia E."/>
            <person name="Bayram O."/>
            <person name="Benocci T."/>
            <person name="Braus-Stromeyer S.A."/>
            <person name="Caldana C."/>
            <person name="Canovas D."/>
            <person name="Cerqueira G.C."/>
            <person name="Chen F."/>
            <person name="Chen W."/>
            <person name="Choi C."/>
            <person name="Clum A."/>
            <person name="Dos Santos R.A."/>
            <person name="Damasio A.R."/>
            <person name="Diallinas G."/>
            <person name="Emri T."/>
            <person name="Fekete E."/>
            <person name="Flipphi M."/>
            <person name="Freyberg S."/>
            <person name="Gallo A."/>
            <person name="Gournas C."/>
            <person name="Habgood R."/>
            <person name="Hainaut M."/>
            <person name="Harispe M.L."/>
            <person name="Henrissat B."/>
            <person name="Hilden K.S."/>
            <person name="Hope R."/>
            <person name="Hossain A."/>
            <person name="Karabika E."/>
            <person name="Karaffa L."/>
            <person name="Karanyi Z."/>
            <person name="Krasevec N."/>
            <person name="Kuo A."/>
            <person name="Kusch H."/>
            <person name="LaButti K."/>
            <person name="Lagendijk E.L."/>
            <person name="Lapidus A."/>
            <person name="Levasseur A."/>
            <person name="Lindquist E."/>
            <person name="Lipzen A."/>
            <person name="Logrieco A.F."/>
            <person name="MacCabe A."/>
            <person name="Maekelae M.R."/>
            <person name="Malavazi I."/>
            <person name="Melin P."/>
            <person name="Meyer V."/>
            <person name="Mielnichuk N."/>
            <person name="Miskei M."/>
            <person name="Molnar A.P."/>
            <person name="Mule G."/>
            <person name="Ngan C.Y."/>
            <person name="Orejas M."/>
            <person name="Orosz E."/>
            <person name="Ouedraogo J.P."/>
            <person name="Overkamp K.M."/>
            <person name="Park H.-S."/>
            <person name="Perrone G."/>
            <person name="Piumi F."/>
            <person name="Punt P.J."/>
            <person name="Ram A.F."/>
            <person name="Ramon A."/>
            <person name="Rauscher S."/>
            <person name="Record E."/>
            <person name="Riano-Pachon D.M."/>
            <person name="Robert V."/>
            <person name="Roehrig J."/>
            <person name="Ruller R."/>
            <person name="Salamov A."/>
            <person name="Salih N.S."/>
            <person name="Samson R.A."/>
            <person name="Sandor E."/>
            <person name="Sanguinetti M."/>
            <person name="Schuetze T."/>
            <person name="Sepcic K."/>
            <person name="Shelest E."/>
            <person name="Sherlock G."/>
            <person name="Sophianopoulou V."/>
            <person name="Squina F.M."/>
            <person name="Sun H."/>
            <person name="Susca A."/>
            <person name="Todd R.B."/>
            <person name="Tsang A."/>
            <person name="Unkles S.E."/>
            <person name="van de Wiele N."/>
            <person name="van Rossen-Uffink D."/>
            <person name="Oliveira J.V."/>
            <person name="Vesth T.C."/>
            <person name="Visser J."/>
            <person name="Yu J.-H."/>
            <person name="Zhou M."/>
            <person name="Andersen M.R."/>
            <person name="Archer D.B."/>
            <person name="Baker S.E."/>
            <person name="Benoit I."/>
            <person name="Brakhage A.A."/>
            <person name="Braus G.H."/>
            <person name="Fischer R."/>
            <person name="Frisvad J.C."/>
            <person name="Goldman G.H."/>
            <person name="Houbraken J."/>
            <person name="Oakley B."/>
            <person name="Pocsi I."/>
            <person name="Scazzocchio C."/>
            <person name="Seiboth B."/>
            <person name="vanKuyk P.A."/>
            <person name="Wortman J."/>
            <person name="Dyer P.S."/>
            <person name="Grigoriev I.V."/>
        </authorList>
    </citation>
    <scope>NUCLEOTIDE SEQUENCE [LARGE SCALE GENOMIC DNA]</scope>
    <source>
        <strain evidence="3">DTO 134E9</strain>
    </source>
</reference>
<feature type="compositionally biased region" description="Low complexity" evidence="1">
    <location>
        <begin position="222"/>
        <end position="237"/>
    </location>
</feature>
<gene>
    <name evidence="2" type="ORF">ASPWEDRAFT_733021</name>
</gene>
<dbReference type="RefSeq" id="XP_040695556.1">
    <property type="nucleotide sequence ID" value="XM_040839305.1"/>
</dbReference>
<feature type="compositionally biased region" description="Polar residues" evidence="1">
    <location>
        <begin position="16"/>
        <end position="42"/>
    </location>
</feature>
<feature type="region of interest" description="Disordered" evidence="1">
    <location>
        <begin position="203"/>
        <end position="247"/>
    </location>
</feature>
<dbReference type="GeneID" id="63755153"/>
<proteinExistence type="predicted"/>
<dbReference type="EMBL" id="KV878209">
    <property type="protein sequence ID" value="OJJ41880.1"/>
    <property type="molecule type" value="Genomic_DNA"/>
</dbReference>
<organism evidence="2 3">
    <name type="scientific">Aspergillus wentii DTO 134E9</name>
    <dbReference type="NCBI Taxonomy" id="1073089"/>
    <lineage>
        <taxon>Eukaryota</taxon>
        <taxon>Fungi</taxon>
        <taxon>Dikarya</taxon>
        <taxon>Ascomycota</taxon>
        <taxon>Pezizomycotina</taxon>
        <taxon>Eurotiomycetes</taxon>
        <taxon>Eurotiomycetidae</taxon>
        <taxon>Eurotiales</taxon>
        <taxon>Aspergillaceae</taxon>
        <taxon>Aspergillus</taxon>
        <taxon>Aspergillus subgen. Cremei</taxon>
    </lineage>
</organism>
<feature type="region of interest" description="Disordered" evidence="1">
    <location>
        <begin position="120"/>
        <end position="144"/>
    </location>
</feature>
<dbReference type="AlphaFoldDB" id="A0A1L9S3Z1"/>
<keyword evidence="3" id="KW-1185">Reference proteome</keyword>
<sequence>MEAGDVSKTQYCFPASDNQENVNIPSTPSDQGYDETPTSTPGINHRVKNELKSHLKTLINPKPSNGSFRGKNAQQDAVAQMMVDAMNSQKYLEQTQDPENPTIFNTPTSSEARETIREKINESGDIVETDTADETSSNASTASTACEPFPDYYESCEDPNNVIDEAQEKAYKFAFSKVVEEVIRFREIDSRLTSMTPFLFLPSGVNESSPSQENQSGFQNEGSPQSESSSATETAGSDQNNNQPKLSESEIRKLDILEEIKIILSNPKLKDCLKKRFTAMTNMVIRMEDALFRRENASDPNQFLSAGVTFQVRIMAVEITEFLAVMDKRLQEQVKDAERVTYLISEIAKDRSVSVYTCYKRMSNVVMANLGKPRSLEQRLLTVFLELYDAYVYTSFLRIRNRQILIEEHVNIERLELSRLLIALWDIHNRVIENYQKYVNTMKYMKERYFAPVMDKLQKSPETWPGYQASTPTPTPTPRMAPSQHPQNSQSSHCPQYHQFLQHHQYPQPAQNFSYPQTPAYPQNPVYPQRPAYPQNAAYHQSPAYHQNPLYPQHHQYFFGGTGNLEMGTY</sequence>
<feature type="region of interest" description="Disordered" evidence="1">
    <location>
        <begin position="1"/>
        <end position="45"/>
    </location>
</feature>
<feature type="compositionally biased region" description="Polar residues" evidence="1">
    <location>
        <begin position="93"/>
        <end position="110"/>
    </location>
</feature>
<evidence type="ECO:0000313" key="2">
    <source>
        <dbReference type="EMBL" id="OJJ41880.1"/>
    </source>
</evidence>
<dbReference type="Proteomes" id="UP000184383">
    <property type="component" value="Unassembled WGS sequence"/>
</dbReference>
<dbReference type="VEuPathDB" id="FungiDB:ASPWEDRAFT_733021"/>
<protein>
    <submittedName>
        <fullName evidence="2">Uncharacterized protein</fullName>
    </submittedName>
</protein>
<dbReference type="OrthoDB" id="4497052at2759"/>
<feature type="compositionally biased region" description="Polar residues" evidence="1">
    <location>
        <begin position="205"/>
        <end position="221"/>
    </location>
</feature>
<feature type="compositionally biased region" description="Low complexity" evidence="1">
    <location>
        <begin position="482"/>
        <end position="494"/>
    </location>
</feature>
<feature type="region of interest" description="Disordered" evidence="1">
    <location>
        <begin position="461"/>
        <end position="494"/>
    </location>
</feature>
<name>A0A1L9S3Z1_ASPWE</name>
<accession>A0A1L9S3Z1</accession>
<feature type="region of interest" description="Disordered" evidence="1">
    <location>
        <begin position="93"/>
        <end position="112"/>
    </location>
</feature>